<dbReference type="AlphaFoldDB" id="A0A5J6WVI5"/>
<keyword evidence="14" id="KW-0282">Flagellum</keyword>
<comment type="subcellular location">
    <subcellularLocation>
        <location evidence="2">Periplasm</location>
    </subcellularLocation>
</comment>
<dbReference type="Proteomes" id="UP000594034">
    <property type="component" value="Chromosome"/>
</dbReference>
<gene>
    <name evidence="14" type="primary">flgJ</name>
    <name evidence="14" type="ORF">FE240_05680</name>
</gene>
<dbReference type="GO" id="GO:0071973">
    <property type="term" value="P:bacterial-type flagellum-dependent cell motility"/>
    <property type="evidence" value="ECO:0007669"/>
    <property type="project" value="TreeGrafter"/>
</dbReference>
<dbReference type="GO" id="GO:0044780">
    <property type="term" value="P:bacterial-type flagellum assembly"/>
    <property type="evidence" value="ECO:0007669"/>
    <property type="project" value="InterPro"/>
</dbReference>
<dbReference type="InterPro" id="IPR013377">
    <property type="entry name" value="FlgJ"/>
</dbReference>
<dbReference type="InterPro" id="IPR051056">
    <property type="entry name" value="Glycosyl_Hydrolase_73"/>
</dbReference>
<feature type="domain" description="Mannosyl-glycoprotein endo-beta-N-acetylglucosamidase-like" evidence="13">
    <location>
        <begin position="196"/>
        <end position="354"/>
    </location>
</feature>
<dbReference type="InterPro" id="IPR019301">
    <property type="entry name" value="Flagellar_prot_FlgJ_N"/>
</dbReference>
<dbReference type="Pfam" id="PF01832">
    <property type="entry name" value="Glucosaminidase"/>
    <property type="match status" value="1"/>
</dbReference>
<evidence type="ECO:0000256" key="4">
    <source>
        <dbReference type="ARBA" id="ARBA00007974"/>
    </source>
</evidence>
<keyword evidence="6" id="KW-0574">Periplasm</keyword>
<keyword evidence="8 14" id="KW-0378">Hydrolase</keyword>
<dbReference type="Pfam" id="PF10135">
    <property type="entry name" value="Rod-binding"/>
    <property type="match status" value="1"/>
</dbReference>
<feature type="compositionally biased region" description="Low complexity" evidence="12">
    <location>
        <begin position="190"/>
        <end position="200"/>
    </location>
</feature>
<evidence type="ECO:0000256" key="9">
    <source>
        <dbReference type="ARBA" id="ARBA00023295"/>
    </source>
</evidence>
<dbReference type="GO" id="GO:0071555">
    <property type="term" value="P:cell wall organization"/>
    <property type="evidence" value="ECO:0007669"/>
    <property type="project" value="UniProtKB-KW"/>
</dbReference>
<dbReference type="GO" id="GO:0016798">
    <property type="term" value="F:hydrolase activity, acting on glycosyl bonds"/>
    <property type="evidence" value="ECO:0007669"/>
    <property type="project" value="UniProtKB-KW"/>
</dbReference>
<dbReference type="InterPro" id="IPR023346">
    <property type="entry name" value="Lysozyme-like_dom_sf"/>
</dbReference>
<keyword evidence="14" id="KW-0969">Cilium</keyword>
<dbReference type="GO" id="GO:0004040">
    <property type="term" value="F:amidase activity"/>
    <property type="evidence" value="ECO:0007669"/>
    <property type="project" value="InterPro"/>
</dbReference>
<keyword evidence="7" id="KW-1005">Bacterial flagellum biogenesis</keyword>
<sequence length="358" mass="39631">MADIDNQGVNLGLVQDVQNLDKLRRLGQSKLGQQQALRAAAGQFESIFTQTLFKGMREAGASLTQDNPMNSQYTRFYEDMLDQQRVADMASKGGLGIADMVVKQLSGDSKTFRHEDGRVLHMPERTERVYKPYAQHLAEQKALGEKLGKELAGQEQGEGPRFVRVSRHRTIPPMGKPMTSDTQVATAPDSGSSAGKSGFSSPQEFVERLMPLARKAADKLGLSPAVLVAQAALESGWGKRVIRNADGEVSHNLFGIKADPRWEGPKAVVSTLEYEQGVASRQKAAFRSYESFEESFNDYVDFLTSGSRYRQALAQTGSPDRYFEALQRAGYATDPNYAHKLKQVLRSDAIAQYQERES</sequence>
<evidence type="ECO:0000256" key="11">
    <source>
        <dbReference type="ARBA" id="ARBA00030835"/>
    </source>
</evidence>
<reference evidence="14 15" key="1">
    <citation type="submission" date="2019-05" db="EMBL/GenBank/DDBJ databases">
        <title>OXA-830, a novel chromosomally encoded expanded-spectrum class D beta-lactamase in Aeromonas simiae.</title>
        <authorList>
            <person name="Zhou W."/>
            <person name="Chen Q."/>
        </authorList>
    </citation>
    <scope>NUCLEOTIDE SEQUENCE [LARGE SCALE GENOMIC DNA]</scope>
    <source>
        <strain evidence="14 15">A6</strain>
    </source>
</reference>
<dbReference type="KEGG" id="asim:FE240_05680"/>
<keyword evidence="10" id="KW-0961">Cell wall biogenesis/degradation</keyword>
<evidence type="ECO:0000313" key="14">
    <source>
        <dbReference type="EMBL" id="QFI54227.1"/>
    </source>
</evidence>
<organism evidence="14 15">
    <name type="scientific">Aeromonas simiae</name>
    <dbReference type="NCBI Taxonomy" id="218936"/>
    <lineage>
        <taxon>Bacteria</taxon>
        <taxon>Pseudomonadati</taxon>
        <taxon>Pseudomonadota</taxon>
        <taxon>Gammaproteobacteria</taxon>
        <taxon>Aeromonadales</taxon>
        <taxon>Aeromonadaceae</taxon>
        <taxon>Aeromonas</taxon>
    </lineage>
</organism>
<evidence type="ECO:0000256" key="8">
    <source>
        <dbReference type="ARBA" id="ARBA00022801"/>
    </source>
</evidence>
<dbReference type="RefSeq" id="WP_193003725.1">
    <property type="nucleotide sequence ID" value="NZ_CP040449.1"/>
</dbReference>
<evidence type="ECO:0000259" key="13">
    <source>
        <dbReference type="SMART" id="SM00047"/>
    </source>
</evidence>
<dbReference type="FunFam" id="2.10.70.40:FF:000001">
    <property type="entry name" value="Flagellar assembly peptidoglycan hydrolase FlgJ"/>
    <property type="match status" value="1"/>
</dbReference>
<comment type="similarity">
    <text evidence="3">In the N-terminal section; belongs to the FlgJ family.</text>
</comment>
<evidence type="ECO:0000256" key="5">
    <source>
        <dbReference type="ARBA" id="ARBA00013433"/>
    </source>
</evidence>
<keyword evidence="9 14" id="KW-0326">Glycosidase</keyword>
<evidence type="ECO:0000256" key="6">
    <source>
        <dbReference type="ARBA" id="ARBA00022764"/>
    </source>
</evidence>
<dbReference type="InterPro" id="IPR002901">
    <property type="entry name" value="MGlyc_endo_b_GlcNAc-like_dom"/>
</dbReference>
<dbReference type="Gene3D" id="1.10.530.10">
    <property type="match status" value="1"/>
</dbReference>
<dbReference type="EMBL" id="CP040449">
    <property type="protein sequence ID" value="QFI54227.1"/>
    <property type="molecule type" value="Genomic_DNA"/>
</dbReference>
<evidence type="ECO:0000256" key="12">
    <source>
        <dbReference type="SAM" id="MobiDB-lite"/>
    </source>
</evidence>
<evidence type="ECO:0000256" key="3">
    <source>
        <dbReference type="ARBA" id="ARBA00006880"/>
    </source>
</evidence>
<evidence type="ECO:0000256" key="7">
    <source>
        <dbReference type="ARBA" id="ARBA00022795"/>
    </source>
</evidence>
<evidence type="ECO:0000256" key="1">
    <source>
        <dbReference type="ARBA" id="ARBA00002954"/>
    </source>
</evidence>
<dbReference type="PANTHER" id="PTHR33308">
    <property type="entry name" value="PEPTIDOGLYCAN HYDROLASE FLGJ"/>
    <property type="match status" value="1"/>
</dbReference>
<protein>
    <recommendedName>
        <fullName evidence="5">Peptidoglycan hydrolase FlgJ</fullName>
    </recommendedName>
    <alternativeName>
        <fullName evidence="11">Muramidase FlgJ</fullName>
    </alternativeName>
</protein>
<accession>A0A5J6WVI5</accession>
<evidence type="ECO:0000256" key="10">
    <source>
        <dbReference type="ARBA" id="ARBA00023316"/>
    </source>
</evidence>
<dbReference type="PANTHER" id="PTHR33308:SF9">
    <property type="entry name" value="PEPTIDOGLYCAN HYDROLASE FLGJ"/>
    <property type="match status" value="1"/>
</dbReference>
<evidence type="ECO:0000256" key="2">
    <source>
        <dbReference type="ARBA" id="ARBA00004418"/>
    </source>
</evidence>
<dbReference type="Gene3D" id="2.10.70.40">
    <property type="entry name" value="peptidoglycan hydrolase"/>
    <property type="match status" value="1"/>
</dbReference>
<dbReference type="NCBIfam" id="TIGR02541">
    <property type="entry name" value="flagell_FlgJ"/>
    <property type="match status" value="1"/>
</dbReference>
<dbReference type="SMART" id="SM00047">
    <property type="entry name" value="LYZ2"/>
    <property type="match status" value="1"/>
</dbReference>
<keyword evidence="14" id="KW-0966">Cell projection</keyword>
<name>A0A5J6WVI5_9GAMM</name>
<evidence type="ECO:0000313" key="15">
    <source>
        <dbReference type="Proteomes" id="UP000594034"/>
    </source>
</evidence>
<dbReference type="SUPFAM" id="SSF53955">
    <property type="entry name" value="Lysozyme-like"/>
    <property type="match status" value="1"/>
</dbReference>
<dbReference type="GO" id="GO:0042597">
    <property type="term" value="C:periplasmic space"/>
    <property type="evidence" value="ECO:0007669"/>
    <property type="project" value="UniProtKB-SubCell"/>
</dbReference>
<keyword evidence="15" id="KW-1185">Reference proteome</keyword>
<comment type="function">
    <text evidence="1">Flagellum-specific muramidase which hydrolyzes the peptidoglycan layer to assemble the rod structure in the periplasmic space.</text>
</comment>
<proteinExistence type="inferred from homology"/>
<feature type="region of interest" description="Disordered" evidence="12">
    <location>
        <begin position="170"/>
        <end position="200"/>
    </location>
</feature>
<comment type="similarity">
    <text evidence="4">In the C-terminal section; belongs to the glycosyl hydrolase 73 family.</text>
</comment>